<protein>
    <submittedName>
        <fullName evidence="1">Uncharacterized protein</fullName>
    </submittedName>
</protein>
<evidence type="ECO:0000313" key="2">
    <source>
        <dbReference type="Proteomes" id="UP000766486"/>
    </source>
</evidence>
<name>A0ABY6USJ4_BIOOC</name>
<gene>
    <name evidence="1" type="ORF">CLO192961_LOCUS380543</name>
</gene>
<proteinExistence type="predicted"/>
<evidence type="ECO:0000313" key="1">
    <source>
        <dbReference type="EMBL" id="VUC34361.1"/>
    </source>
</evidence>
<dbReference type="EMBL" id="CABFNS010000882">
    <property type="protein sequence ID" value="VUC34361.1"/>
    <property type="molecule type" value="Genomic_DNA"/>
</dbReference>
<accession>A0ABY6USJ4</accession>
<comment type="caution">
    <text evidence="1">The sequence shown here is derived from an EMBL/GenBank/DDBJ whole genome shotgun (WGS) entry which is preliminary data.</text>
</comment>
<sequence>MANPGERFVYLQRWVRFARRVLTSAALAPGLSTSLVSRRTIQHPRQDSTSRIIVYMSAAGGAKVVKGSKERRR</sequence>
<organism evidence="1 2">
    <name type="scientific">Bionectria ochroleuca</name>
    <name type="common">Gliocladium roseum</name>
    <dbReference type="NCBI Taxonomy" id="29856"/>
    <lineage>
        <taxon>Eukaryota</taxon>
        <taxon>Fungi</taxon>
        <taxon>Dikarya</taxon>
        <taxon>Ascomycota</taxon>
        <taxon>Pezizomycotina</taxon>
        <taxon>Sordariomycetes</taxon>
        <taxon>Hypocreomycetidae</taxon>
        <taxon>Hypocreales</taxon>
        <taxon>Bionectriaceae</taxon>
        <taxon>Clonostachys</taxon>
    </lineage>
</organism>
<reference evidence="1 2" key="1">
    <citation type="submission" date="2019-06" db="EMBL/GenBank/DDBJ databases">
        <authorList>
            <person name="Broberg M."/>
        </authorList>
    </citation>
    <scope>NUCLEOTIDE SEQUENCE [LARGE SCALE GENOMIC DNA]</scope>
</reference>
<dbReference type="Proteomes" id="UP000766486">
    <property type="component" value="Unassembled WGS sequence"/>
</dbReference>
<keyword evidence="2" id="KW-1185">Reference proteome</keyword>